<accession>A0A212JMZ5</accession>
<dbReference type="AlphaFoldDB" id="A0A212JMZ5"/>
<name>A0A212JMZ5_9PROT</name>
<sequence>MREDDIESLRAEVRQQMDDLNRSLAAIEYRAVPLAEGDEIGALIAALRPEAGARPLIRLGGTGDGGYLVPDDLDGVVTCFSPGVSDRAEFDLALADRGARVFLADASVDGPPVSHPRFRFEKRFLGDALQPGRIRLADWVAANADPADSEMLLQMDIEGDEYRVLLDTPPSLLRRFRILVIEFHDLGSLLHGATLRFHRHLFARLLRDFAVVHIHPNNATPVARFGGIEIPEVMEFTFHRRDRHLPSGRRLEFPHPLDSANLDSRPDLVLPACWRPAEIS</sequence>
<proteinExistence type="predicted"/>
<gene>
    <name evidence="2" type="ORF">KL86APRO_11343</name>
</gene>
<protein>
    <recommendedName>
        <fullName evidence="3">Methyltransferase FkbM domain-containing protein</fullName>
    </recommendedName>
</protein>
<evidence type="ECO:0000313" key="2">
    <source>
        <dbReference type="EMBL" id="SBW00816.1"/>
    </source>
</evidence>
<reference evidence="2" key="1">
    <citation type="submission" date="2016-04" db="EMBL/GenBank/DDBJ databases">
        <authorList>
            <person name="Evans L.H."/>
            <person name="Alamgir A."/>
            <person name="Owens N."/>
            <person name="Weber N.D."/>
            <person name="Virtaneva K."/>
            <person name="Barbian K."/>
            <person name="Babar A."/>
            <person name="Rosenke K."/>
        </authorList>
    </citation>
    <scope>NUCLEOTIDE SEQUENCE</scope>
    <source>
        <strain evidence="2">86</strain>
    </source>
</reference>
<keyword evidence="1" id="KW-0175">Coiled coil</keyword>
<dbReference type="EMBL" id="FLUO01000001">
    <property type="protein sequence ID" value="SBW00816.1"/>
    <property type="molecule type" value="Genomic_DNA"/>
</dbReference>
<evidence type="ECO:0000256" key="1">
    <source>
        <dbReference type="SAM" id="Coils"/>
    </source>
</evidence>
<evidence type="ECO:0008006" key="3">
    <source>
        <dbReference type="Google" id="ProtNLM"/>
    </source>
</evidence>
<feature type="coiled-coil region" evidence="1">
    <location>
        <begin position="3"/>
        <end position="30"/>
    </location>
</feature>
<organism evidence="2">
    <name type="scientific">uncultured Alphaproteobacteria bacterium</name>
    <dbReference type="NCBI Taxonomy" id="91750"/>
    <lineage>
        <taxon>Bacteria</taxon>
        <taxon>Pseudomonadati</taxon>
        <taxon>Pseudomonadota</taxon>
        <taxon>Alphaproteobacteria</taxon>
        <taxon>environmental samples</taxon>
    </lineage>
</organism>